<dbReference type="EMBL" id="LSRX01000289">
    <property type="protein sequence ID" value="OLQ01537.1"/>
    <property type="molecule type" value="Genomic_DNA"/>
</dbReference>
<comment type="caution">
    <text evidence="2">The sequence shown here is derived from an EMBL/GenBank/DDBJ whole genome shotgun (WGS) entry which is preliminary data.</text>
</comment>
<feature type="compositionally biased region" description="Low complexity" evidence="1">
    <location>
        <begin position="205"/>
        <end position="218"/>
    </location>
</feature>
<sequence length="570" mass="60998">MRRQGKDQQRAREDLRPTLPGGAAYKQGGCASTMMLEQDREIVSFFLWGDRRITFTFSGCVGPASLKALVLKATGLCRGSSCELYESAFDRVQDVHWQKIQPELDGTRQLCLASPVREDEAKVAELLQSATTPKADVAAAVETGDSKAFTYGAPGGSSAAPARCEIAVKEMWPLRFADRWAATFAKAKPARRISGKLPPREVDLTASTPTAPAAARQAKPARRFKRKLKPKVQPTGSTRKAAPASLQEALGLDASAVRRLAVQLRSLPKAELERRLRVLWGIDGAEEVPARKRARRSTAQKPTKLDRASKAFALSMTPSSSSGEAYVMPEPEVELFGLACADAGRCTTDASSLGPYEKPARQDAVGRRLVLFLRQPRHAFFIESLDLTLAPISALESAELHEALRAAMPRLSSVVLPTDGWSAPAERKRVLANLSTAVEAPLPDGMLSKLVTGVLQGRAAGTHDPGKGRKKEPECSDGDGGRSSLSQAGDASSASAVGSPVRSPEHSRDSELVSPFPEGPKFCVPRAAGGGNGRLPPRPGNSRWEWDRDDPALAVARNACVAASVSCGRA</sequence>
<feature type="compositionally biased region" description="Basic and acidic residues" evidence="1">
    <location>
        <begin position="464"/>
        <end position="474"/>
    </location>
</feature>
<feature type="compositionally biased region" description="Low complexity" evidence="1">
    <location>
        <begin position="482"/>
        <end position="502"/>
    </location>
</feature>
<evidence type="ECO:0000313" key="2">
    <source>
        <dbReference type="EMBL" id="OLQ01537.1"/>
    </source>
</evidence>
<protein>
    <submittedName>
        <fullName evidence="2">Uncharacterized protein</fullName>
    </submittedName>
</protein>
<dbReference type="OrthoDB" id="10503994at2759"/>
<feature type="compositionally biased region" description="Basic residues" evidence="1">
    <location>
        <begin position="219"/>
        <end position="230"/>
    </location>
</feature>
<gene>
    <name evidence="2" type="ORF">AK812_SmicGene15730</name>
</gene>
<evidence type="ECO:0000256" key="1">
    <source>
        <dbReference type="SAM" id="MobiDB-lite"/>
    </source>
</evidence>
<evidence type="ECO:0000313" key="3">
    <source>
        <dbReference type="Proteomes" id="UP000186817"/>
    </source>
</evidence>
<accession>A0A1Q9E279</accession>
<dbReference type="AlphaFoldDB" id="A0A1Q9E279"/>
<proteinExistence type="predicted"/>
<feature type="region of interest" description="Disordered" evidence="1">
    <location>
        <begin position="196"/>
        <end position="244"/>
    </location>
</feature>
<name>A0A1Q9E279_SYMMI</name>
<feature type="region of interest" description="Disordered" evidence="1">
    <location>
        <begin position="458"/>
        <end position="544"/>
    </location>
</feature>
<dbReference type="Proteomes" id="UP000186817">
    <property type="component" value="Unassembled WGS sequence"/>
</dbReference>
<reference evidence="2 3" key="1">
    <citation type="submission" date="2016-02" db="EMBL/GenBank/DDBJ databases">
        <title>Genome analysis of coral dinoflagellate symbionts highlights evolutionary adaptations to a symbiotic lifestyle.</title>
        <authorList>
            <person name="Aranda M."/>
            <person name="Li Y."/>
            <person name="Liew Y.J."/>
            <person name="Baumgarten S."/>
            <person name="Simakov O."/>
            <person name="Wilson M."/>
            <person name="Piel J."/>
            <person name="Ashoor H."/>
            <person name="Bougouffa S."/>
            <person name="Bajic V.B."/>
            <person name="Ryu T."/>
            <person name="Ravasi T."/>
            <person name="Bayer T."/>
            <person name="Micklem G."/>
            <person name="Kim H."/>
            <person name="Bhak J."/>
            <person name="Lajeunesse T.C."/>
            <person name="Voolstra C.R."/>
        </authorList>
    </citation>
    <scope>NUCLEOTIDE SEQUENCE [LARGE SCALE GENOMIC DNA]</scope>
    <source>
        <strain evidence="2 3">CCMP2467</strain>
    </source>
</reference>
<organism evidence="2 3">
    <name type="scientific">Symbiodinium microadriaticum</name>
    <name type="common">Dinoflagellate</name>
    <name type="synonym">Zooxanthella microadriatica</name>
    <dbReference type="NCBI Taxonomy" id="2951"/>
    <lineage>
        <taxon>Eukaryota</taxon>
        <taxon>Sar</taxon>
        <taxon>Alveolata</taxon>
        <taxon>Dinophyceae</taxon>
        <taxon>Suessiales</taxon>
        <taxon>Symbiodiniaceae</taxon>
        <taxon>Symbiodinium</taxon>
    </lineage>
</organism>
<keyword evidence="3" id="KW-1185">Reference proteome</keyword>